<comment type="caution">
    <text evidence="1">The sequence shown here is derived from an EMBL/GenBank/DDBJ whole genome shotgun (WGS) entry which is preliminary data.</text>
</comment>
<evidence type="ECO:0000313" key="1">
    <source>
        <dbReference type="EMBL" id="MPN36280.1"/>
    </source>
</evidence>
<gene>
    <name evidence="1" type="ORF">SDC9_183789</name>
</gene>
<name>A0A645HC36_9ZZZZ</name>
<dbReference type="SUPFAM" id="SSF48452">
    <property type="entry name" value="TPR-like"/>
    <property type="match status" value="1"/>
</dbReference>
<organism evidence="1">
    <name type="scientific">bioreactor metagenome</name>
    <dbReference type="NCBI Taxonomy" id="1076179"/>
    <lineage>
        <taxon>unclassified sequences</taxon>
        <taxon>metagenomes</taxon>
        <taxon>ecological metagenomes</taxon>
    </lineage>
</organism>
<accession>A0A645HC36</accession>
<proteinExistence type="predicted"/>
<dbReference type="AlphaFoldDB" id="A0A645HC36"/>
<dbReference type="InterPro" id="IPR011990">
    <property type="entry name" value="TPR-like_helical_dom_sf"/>
</dbReference>
<dbReference type="EMBL" id="VSSQ01090322">
    <property type="protein sequence ID" value="MPN36280.1"/>
    <property type="molecule type" value="Genomic_DNA"/>
</dbReference>
<reference evidence="1" key="1">
    <citation type="submission" date="2019-08" db="EMBL/GenBank/DDBJ databases">
        <authorList>
            <person name="Kucharzyk K."/>
            <person name="Murdoch R.W."/>
            <person name="Higgins S."/>
            <person name="Loffler F."/>
        </authorList>
    </citation>
    <scope>NUCLEOTIDE SEQUENCE</scope>
</reference>
<protein>
    <submittedName>
        <fullName evidence="1">Uncharacterized protein</fullName>
    </submittedName>
</protein>
<sequence length="182" mass="19575">MATGLCGCGEDEVPDPPVAQSALVGRLFDALKNGRLDEALSLTEKLQSLDSANLDLAELKLRIIANGYVLRCQAKLDAGDTAGALAIIREGCKLYPMHSGLRVLDEELTRLNELHEAAQSLGRAKSAAELSAVLERIAPLSAAYPEAKLLQQDIIRRRGEFRQLQNAPRGKPAAEVVGPVRP</sequence>